<accession>A0AAU7TTP1</accession>
<organism evidence="1">
    <name type="scientific">Pantoea sp. BJ2</name>
    <dbReference type="NCBI Taxonomy" id="3141322"/>
    <lineage>
        <taxon>Bacteria</taxon>
        <taxon>Pseudomonadati</taxon>
        <taxon>Pseudomonadota</taxon>
        <taxon>Gammaproteobacteria</taxon>
        <taxon>Enterobacterales</taxon>
        <taxon>Erwiniaceae</taxon>
        <taxon>Pantoea</taxon>
    </lineage>
</organism>
<gene>
    <name evidence="1" type="ORF">AAF463_15660</name>
</gene>
<proteinExistence type="predicted"/>
<reference evidence="1" key="1">
    <citation type="submission" date="2024-06" db="EMBL/GenBank/DDBJ databases">
        <title>Multiomics insights into the TNT degradation mechanism by Pantoea sp. BJ2 isolated from an ammunition destruction site.</title>
        <authorList>
            <person name="Luo J."/>
        </authorList>
    </citation>
    <scope>NUCLEOTIDE SEQUENCE</scope>
    <source>
        <strain evidence="1">BJ2</strain>
    </source>
</reference>
<dbReference type="EMBL" id="CP158292">
    <property type="protein sequence ID" value="XBV44025.1"/>
    <property type="molecule type" value="Genomic_DNA"/>
</dbReference>
<protein>
    <submittedName>
        <fullName evidence="1">Uncharacterized protein</fullName>
    </submittedName>
</protein>
<sequence length="306" mass="35638">MMTKASKLLNTPGLFVKDAFKNILGGRSKEIINAVNITPTVETITEPPLLKYDNEKLNIHLIVIDTVSDKIKFKESLIRYQYRSIIKYTNFKSLSYISQSIISNNSDISVFKNYSEAFKNKIRNISPKRELFIFIDLNFLFLKKVTNKDFISPAGIPYTFIKNKKRNIDRVKNTFAEHFCEFDYNFSPAEKFCCVDNMQLCHYNNILESVSNPHDYLFEFLPISNTMTKGEQSIIKSPIQFALLDRGYEEKFIWIQSVHGSKRCPLAVTFNKMNDKNDDYAMFLDTIVPHVSRDEHYLSVKQELSH</sequence>
<dbReference type="RefSeq" id="WP_101761928.1">
    <property type="nucleotide sequence ID" value="NZ_CP158292.1"/>
</dbReference>
<name>A0AAU7TTP1_9GAMM</name>
<dbReference type="AlphaFoldDB" id="A0AAU7TTP1"/>
<evidence type="ECO:0000313" key="1">
    <source>
        <dbReference type="EMBL" id="XBV44025.1"/>
    </source>
</evidence>